<dbReference type="InterPro" id="IPR048976">
    <property type="entry name" value="WHD_PKMT"/>
</dbReference>
<name>A0A5C5XNI3_9PLAN</name>
<sequence>MSASESIEIEYSYDQLPYDSHPYEKTHPDHLATMARIFGLEAPDPAQSRVLEIGCASGGNLIPMAITLPESQFLGFDLSRKELEEGQKLIDQLGLTNIRLEHCDILNFDRPEETFDYIICHGVFSWVPAEARAKIFQICQETLSENGLAYISYNTFPGWFMRGMVRQMLCFHARQFDDPNTQVEQARALLDFLNQAASKYDPTYHMLLQRELEIVRNRQNSYLYHEHLEQDNEPMFFYQFMEQANKAGLRYLCETQFSEMIPSQFSPEVTQTLKKLSSDIIHAEQYLDFLRNRTFRRTLLCRKDRELQRDLGADQLRGMKIRSSLKLPPLSIPLDRPGDLGFTSPAGLTATISSPLLKQGLAAICQKYPIYVRFDDLPGLIASQETPTIRDTAKLNQDYEELASMLLQLWGQDLIEIRSSPARQAMSVPQSPQTTPLILSQLESGDYVTNLKHEMIQLNDMDRHLLRCLDRDAAGRREYFRQRIEAKELVVSTFDVEGACEMDDGQLDQLISHGLKRLLDQALLLPEKK</sequence>
<accession>A0A5C5XNI3</accession>
<keyword evidence="4" id="KW-0489">Methyltransferase</keyword>
<feature type="domain" description="Methyltransferase" evidence="2">
    <location>
        <begin position="50"/>
        <end position="147"/>
    </location>
</feature>
<dbReference type="RefSeq" id="WP_146505086.1">
    <property type="nucleotide sequence ID" value="NZ_SJPG01000001.1"/>
</dbReference>
<dbReference type="OrthoDB" id="5449367at2"/>
<dbReference type="PANTHER" id="PTHR43667:SF2">
    <property type="entry name" value="FATTY ACID C-METHYL TRANSFERASE"/>
    <property type="match status" value="1"/>
</dbReference>
<keyword evidence="5" id="KW-1185">Reference proteome</keyword>
<keyword evidence="4" id="KW-0808">Transferase</keyword>
<dbReference type="InterPro" id="IPR029063">
    <property type="entry name" value="SAM-dependent_MTases_sf"/>
</dbReference>
<dbReference type="Gene3D" id="3.40.50.150">
    <property type="entry name" value="Vaccinia Virus protein VP39"/>
    <property type="match status" value="1"/>
</dbReference>
<dbReference type="InterPro" id="IPR050723">
    <property type="entry name" value="CFA/CMAS"/>
</dbReference>
<comment type="caution">
    <text evidence="4">The sequence shown here is derived from an EMBL/GenBank/DDBJ whole genome shotgun (WGS) entry which is preliminary data.</text>
</comment>
<reference evidence="4 5" key="1">
    <citation type="submission" date="2019-02" db="EMBL/GenBank/DDBJ databases">
        <title>Deep-cultivation of Planctomycetes and their phenomic and genomic characterization uncovers novel biology.</title>
        <authorList>
            <person name="Wiegand S."/>
            <person name="Jogler M."/>
            <person name="Boedeker C."/>
            <person name="Pinto D."/>
            <person name="Vollmers J."/>
            <person name="Rivas-Marin E."/>
            <person name="Kohn T."/>
            <person name="Peeters S.H."/>
            <person name="Heuer A."/>
            <person name="Rast P."/>
            <person name="Oberbeckmann S."/>
            <person name="Bunk B."/>
            <person name="Jeske O."/>
            <person name="Meyerdierks A."/>
            <person name="Storesund J.E."/>
            <person name="Kallscheuer N."/>
            <person name="Luecker S."/>
            <person name="Lage O.M."/>
            <person name="Pohl T."/>
            <person name="Merkel B.J."/>
            <person name="Hornburger P."/>
            <person name="Mueller R.-W."/>
            <person name="Bruemmer F."/>
            <person name="Labrenz M."/>
            <person name="Spormann A.M."/>
            <person name="Op Den Camp H."/>
            <person name="Overmann J."/>
            <person name="Amann R."/>
            <person name="Jetten M.S.M."/>
            <person name="Mascher T."/>
            <person name="Medema M.H."/>
            <person name="Devos D.P."/>
            <person name="Kaster A.-K."/>
            <person name="Ovreas L."/>
            <person name="Rohde M."/>
            <person name="Galperin M.Y."/>
            <person name="Jogler C."/>
        </authorList>
    </citation>
    <scope>NUCLEOTIDE SEQUENCE [LARGE SCALE GENOMIC DNA]</scope>
    <source>
        <strain evidence="4 5">Pan54</strain>
    </source>
</reference>
<dbReference type="GO" id="GO:0032259">
    <property type="term" value="P:methylation"/>
    <property type="evidence" value="ECO:0007669"/>
    <property type="project" value="UniProtKB-KW"/>
</dbReference>
<dbReference type="PANTHER" id="PTHR43667">
    <property type="entry name" value="CYCLOPROPANE-FATTY-ACYL-PHOSPHOLIPID SYNTHASE"/>
    <property type="match status" value="1"/>
</dbReference>
<organism evidence="4 5">
    <name type="scientific">Rubinisphaera italica</name>
    <dbReference type="NCBI Taxonomy" id="2527969"/>
    <lineage>
        <taxon>Bacteria</taxon>
        <taxon>Pseudomonadati</taxon>
        <taxon>Planctomycetota</taxon>
        <taxon>Planctomycetia</taxon>
        <taxon>Planctomycetales</taxon>
        <taxon>Planctomycetaceae</taxon>
        <taxon>Rubinisphaera</taxon>
    </lineage>
</organism>
<dbReference type="Pfam" id="PF21782">
    <property type="entry name" value="WHD_PKMT"/>
    <property type="match status" value="1"/>
</dbReference>
<gene>
    <name evidence="4" type="ORF">Pan54_40750</name>
</gene>
<evidence type="ECO:0000259" key="2">
    <source>
        <dbReference type="Pfam" id="PF13649"/>
    </source>
</evidence>
<dbReference type="Pfam" id="PF13649">
    <property type="entry name" value="Methyltransf_25"/>
    <property type="match status" value="1"/>
</dbReference>
<protein>
    <submittedName>
        <fullName evidence="4">tRNA (Guanine-N(7)-)-methyltransferase</fullName>
    </submittedName>
</protein>
<evidence type="ECO:0000259" key="3">
    <source>
        <dbReference type="Pfam" id="PF21782"/>
    </source>
</evidence>
<dbReference type="CDD" id="cd02440">
    <property type="entry name" value="AdoMet_MTases"/>
    <property type="match status" value="1"/>
</dbReference>
<dbReference type="InterPro" id="IPR041698">
    <property type="entry name" value="Methyltransf_25"/>
</dbReference>
<feature type="domain" description="Methyltransferase regulatory" evidence="1">
    <location>
        <begin position="220"/>
        <end position="302"/>
    </location>
</feature>
<dbReference type="EMBL" id="SJPG01000001">
    <property type="protein sequence ID" value="TWT63322.1"/>
    <property type="molecule type" value="Genomic_DNA"/>
</dbReference>
<dbReference type="Proteomes" id="UP000316095">
    <property type="component" value="Unassembled WGS sequence"/>
</dbReference>
<dbReference type="InterPro" id="IPR018773">
    <property type="entry name" value="MeTrfase_reg_dom_prd"/>
</dbReference>
<proteinExistence type="predicted"/>
<feature type="domain" description="PKMT C-terminal winged helix" evidence="3">
    <location>
        <begin position="432"/>
        <end position="523"/>
    </location>
</feature>
<evidence type="ECO:0000313" key="4">
    <source>
        <dbReference type="EMBL" id="TWT63322.1"/>
    </source>
</evidence>
<dbReference type="SUPFAM" id="SSF53335">
    <property type="entry name" value="S-adenosyl-L-methionine-dependent methyltransferases"/>
    <property type="match status" value="1"/>
</dbReference>
<dbReference type="AlphaFoldDB" id="A0A5C5XNI3"/>
<evidence type="ECO:0000259" key="1">
    <source>
        <dbReference type="Pfam" id="PF10119"/>
    </source>
</evidence>
<evidence type="ECO:0000313" key="5">
    <source>
        <dbReference type="Proteomes" id="UP000316095"/>
    </source>
</evidence>
<dbReference type="GO" id="GO:0008168">
    <property type="term" value="F:methyltransferase activity"/>
    <property type="evidence" value="ECO:0007669"/>
    <property type="project" value="UniProtKB-KW"/>
</dbReference>
<dbReference type="Pfam" id="PF10119">
    <property type="entry name" value="MethyTransf_Reg"/>
    <property type="match status" value="1"/>
</dbReference>